<dbReference type="InterPro" id="IPR022200">
    <property type="entry name" value="Herpes_gL_C"/>
</dbReference>
<keyword evidence="8" id="KW-0261">Viral envelope protein</keyword>
<keyword evidence="3" id="KW-1169">Fusion of virus membrane with host cell membrane</keyword>
<organismHost>
    <name type="scientific">Homo sapiens</name>
    <name type="common">Human</name>
    <dbReference type="NCBI Taxonomy" id="9606"/>
</organismHost>
<dbReference type="InterPro" id="IPR034708">
    <property type="entry name" value="HSV_GL_alphagamma"/>
</dbReference>
<dbReference type="Pfam" id="PF12524">
    <property type="entry name" value="GlyL_C"/>
    <property type="match status" value="1"/>
</dbReference>
<evidence type="ECO:0000256" key="1">
    <source>
        <dbReference type="ARBA" id="ARBA00022506"/>
    </source>
</evidence>
<evidence type="ECO:0000256" key="3">
    <source>
        <dbReference type="ARBA" id="ARBA00022521"/>
    </source>
</evidence>
<evidence type="ECO:0000256" key="11">
    <source>
        <dbReference type="ARBA" id="ARBA00023180"/>
    </source>
</evidence>
<evidence type="ECO:0000259" key="14">
    <source>
        <dbReference type="Pfam" id="PF05259"/>
    </source>
</evidence>
<keyword evidence="9" id="KW-0472">Membrane</keyword>
<keyword evidence="7" id="KW-1043">Host membrane</keyword>
<keyword evidence="2" id="KW-1032">Host cell membrane</keyword>
<evidence type="ECO:0000259" key="15">
    <source>
        <dbReference type="Pfam" id="PF12524"/>
    </source>
</evidence>
<feature type="compositionally biased region" description="Basic residues" evidence="13">
    <location>
        <begin position="213"/>
        <end position="224"/>
    </location>
</feature>
<protein>
    <submittedName>
        <fullName evidence="16">UL1</fullName>
    </submittedName>
</protein>
<name>A0A089X4J0_HHV1</name>
<evidence type="ECO:0000256" key="9">
    <source>
        <dbReference type="ARBA" id="ARBA00023136"/>
    </source>
</evidence>
<keyword evidence="4" id="KW-1162">Viral penetration into host cytoplasm</keyword>
<evidence type="ECO:0000256" key="6">
    <source>
        <dbReference type="ARBA" id="ARBA00022844"/>
    </source>
</evidence>
<evidence type="ECO:0000256" key="10">
    <source>
        <dbReference type="ARBA" id="ARBA00023157"/>
    </source>
</evidence>
<evidence type="ECO:0000256" key="8">
    <source>
        <dbReference type="ARBA" id="ARBA00022879"/>
    </source>
</evidence>
<dbReference type="Gene3D" id="3.30.390.170">
    <property type="match status" value="1"/>
</dbReference>
<feature type="domain" description="Herpesvirus glycoprotein L N-terminal" evidence="14">
    <location>
        <begin position="25"/>
        <end position="135"/>
    </location>
</feature>
<evidence type="ECO:0000256" key="7">
    <source>
        <dbReference type="ARBA" id="ARBA00022870"/>
    </source>
</evidence>
<evidence type="ECO:0000256" key="12">
    <source>
        <dbReference type="ARBA" id="ARBA00023296"/>
    </source>
</evidence>
<dbReference type="HAMAP" id="MF_04034">
    <property type="entry name" value="HSV_GL_alphagamma"/>
    <property type="match status" value="1"/>
</dbReference>
<gene>
    <name evidence="16" type="primary">UL1</name>
</gene>
<sequence>MGILCWVGLMAIGVLCVRGGLSSTEYVIRSRVAREVGDILKVPCVPLPSDDLDWRYETPSAINYALIDGIFLRYHCPGLDTVLWDRHAQRAYWVNPFLFGAGFLEDLSHPAFPADTQETETRLALYKEIRQALDSRKQAASHTPVKAGCVNFDYSRTRRCVGRQDLGLTNRTSGRTPVLPPDDEAGLQPKPLTTPSPIIATSDPTPRRDAATKSRRRRPHSRRL</sequence>
<accession>A0A089X4J0</accession>
<keyword evidence="11" id="KW-0325">Glycoprotein</keyword>
<dbReference type="EMBL" id="MG999864">
    <property type="protein sequence ID" value="AWW10192.1"/>
    <property type="molecule type" value="Genomic_DNA"/>
</dbReference>
<feature type="region of interest" description="Disordered" evidence="13">
    <location>
        <begin position="165"/>
        <end position="224"/>
    </location>
</feature>
<keyword evidence="1" id="KW-1168">Fusion of virus membrane with host membrane</keyword>
<dbReference type="GO" id="GO:0019064">
    <property type="term" value="P:fusion of virus membrane with host plasma membrane"/>
    <property type="evidence" value="ECO:0007669"/>
    <property type="project" value="UniProtKB-KW"/>
</dbReference>
<evidence type="ECO:0000256" key="5">
    <source>
        <dbReference type="ARBA" id="ARBA00022812"/>
    </source>
</evidence>
<dbReference type="GO" id="GO:0019031">
    <property type="term" value="C:viral envelope"/>
    <property type="evidence" value="ECO:0007669"/>
    <property type="project" value="UniProtKB-KW"/>
</dbReference>
<keyword evidence="6" id="KW-0946">Virion</keyword>
<organism evidence="16">
    <name type="scientific">Human herpesvirus 1</name>
    <name type="common">HHV-1</name>
    <name type="synonym">Human herpes simplex virus 1</name>
    <dbReference type="NCBI Taxonomy" id="10298"/>
    <lineage>
        <taxon>Viruses</taxon>
        <taxon>Duplodnaviria</taxon>
        <taxon>Heunggongvirae</taxon>
        <taxon>Peploviricota</taxon>
        <taxon>Herviviricetes</taxon>
        <taxon>Herpesvirales</taxon>
        <taxon>Orthoherpesviridae</taxon>
        <taxon>Alphaherpesvirinae</taxon>
        <taxon>Simplexvirus</taxon>
        <taxon>Simplexvirus humanalpha1</taxon>
    </lineage>
</organism>
<keyword evidence="10" id="KW-1015">Disulfide bond</keyword>
<dbReference type="PROSITE" id="PS52024">
    <property type="entry name" value="GL_AHV"/>
    <property type="match status" value="1"/>
</dbReference>
<evidence type="ECO:0000313" key="17">
    <source>
        <dbReference type="EMBL" id="AWW10192.1"/>
    </source>
</evidence>
<proteinExistence type="inferred from homology"/>
<keyword evidence="5" id="KW-1040">Host Golgi apparatus</keyword>
<evidence type="ECO:0000256" key="4">
    <source>
        <dbReference type="ARBA" id="ARBA00022595"/>
    </source>
</evidence>
<dbReference type="InterPro" id="IPR007923">
    <property type="entry name" value="Herpes_gL_N"/>
</dbReference>
<reference evidence="17" key="2">
    <citation type="journal article" date="2018" name="MSphere">
        <title>Ultrasensitive Capture of Human Herpes Simplex Virus Genomes Directly from Clinical Samples Reveals Extraordinarily Limited Evolution in Cell Culture.</title>
        <authorList>
            <person name="Greninger A.L."/>
            <person name="Roychoudhury P."/>
            <person name="Xie H."/>
            <person name="Casto A."/>
            <person name="Cent A."/>
            <person name="Pepper G."/>
            <person name="Koelle D.M."/>
            <person name="Huang M.L."/>
            <person name="Wald A."/>
            <person name="Johnston C."/>
            <person name="Jerome K.R."/>
        </authorList>
    </citation>
    <scope>NUCLEOTIDE SEQUENCE</scope>
    <source>
        <strain evidence="17">2012-35807</strain>
    </source>
</reference>
<reference evidence="16" key="1">
    <citation type="submission" date="2014-07" db="EMBL/GenBank/DDBJ databases">
        <title>Genome sequence of the anterograde-spread defective HSV-1 strain McIntyre.</title>
        <authorList>
            <person name="Szpara M.L."/>
            <person name="Tafuri Y."/>
            <person name="Parsons L."/>
            <person name="Engel E.A."/>
            <person name="Enquist L.W."/>
        </authorList>
    </citation>
    <scope>NUCLEOTIDE SEQUENCE</scope>
    <source>
        <strain evidence="16">MacIntyre</strain>
    </source>
</reference>
<keyword evidence="12" id="KW-1160">Virus entry into host cell</keyword>
<evidence type="ECO:0000256" key="13">
    <source>
        <dbReference type="SAM" id="MobiDB-lite"/>
    </source>
</evidence>
<evidence type="ECO:0000256" key="2">
    <source>
        <dbReference type="ARBA" id="ARBA00022511"/>
    </source>
</evidence>
<dbReference type="GO" id="GO:0046718">
    <property type="term" value="P:symbiont entry into host cell"/>
    <property type="evidence" value="ECO:0007669"/>
    <property type="project" value="UniProtKB-KW"/>
</dbReference>
<evidence type="ECO:0000313" key="16">
    <source>
        <dbReference type="EMBL" id="AIR95797.1"/>
    </source>
</evidence>
<dbReference type="InterPro" id="IPR038311">
    <property type="entry name" value="Herpes_gL_N_sf"/>
</dbReference>
<dbReference type="Pfam" id="PF05259">
    <property type="entry name" value="Herpes_UL1"/>
    <property type="match status" value="1"/>
</dbReference>
<dbReference type="EMBL" id="KM222720">
    <property type="protein sequence ID" value="AIR95797.1"/>
    <property type="molecule type" value="Genomic_DNA"/>
</dbReference>
<feature type="domain" description="Herpesvirus glycoprotein L C-terminal" evidence="15">
    <location>
        <begin position="139"/>
        <end position="218"/>
    </location>
</feature>